<dbReference type="SUPFAM" id="SSF54928">
    <property type="entry name" value="RNA-binding domain, RBD"/>
    <property type="match status" value="1"/>
</dbReference>
<name>A0A1I7SZJ9_9PELO</name>
<evidence type="ECO:0000313" key="5">
    <source>
        <dbReference type="WBParaSite" id="Csp11.Scaffold41.g216.t1"/>
    </source>
</evidence>
<evidence type="ECO:0000313" key="4">
    <source>
        <dbReference type="Proteomes" id="UP000095282"/>
    </source>
</evidence>
<evidence type="ECO:0000256" key="2">
    <source>
        <dbReference type="SAM" id="MobiDB-lite"/>
    </source>
</evidence>
<dbReference type="InterPro" id="IPR000504">
    <property type="entry name" value="RRM_dom"/>
</dbReference>
<keyword evidence="4" id="KW-1185">Reference proteome</keyword>
<feature type="compositionally biased region" description="Basic and acidic residues" evidence="2">
    <location>
        <begin position="551"/>
        <end position="561"/>
    </location>
</feature>
<feature type="domain" description="RRM" evidence="3">
    <location>
        <begin position="187"/>
        <end position="309"/>
    </location>
</feature>
<dbReference type="InterPro" id="IPR035979">
    <property type="entry name" value="RBD_domain_sf"/>
</dbReference>
<feature type="compositionally biased region" description="Basic residues" evidence="2">
    <location>
        <begin position="461"/>
        <end position="474"/>
    </location>
</feature>
<feature type="region of interest" description="Disordered" evidence="2">
    <location>
        <begin position="221"/>
        <end position="261"/>
    </location>
</feature>
<feature type="region of interest" description="Disordered" evidence="2">
    <location>
        <begin position="414"/>
        <end position="514"/>
    </location>
</feature>
<feature type="region of interest" description="Disordered" evidence="2">
    <location>
        <begin position="1"/>
        <end position="71"/>
    </location>
</feature>
<evidence type="ECO:0000256" key="1">
    <source>
        <dbReference type="PROSITE-ProRule" id="PRU00176"/>
    </source>
</evidence>
<protein>
    <submittedName>
        <fullName evidence="5">RRM domain-containing protein</fullName>
    </submittedName>
</protein>
<dbReference type="STRING" id="1561998.A0A1I7SZJ9"/>
<feature type="compositionally biased region" description="Basic residues" evidence="2">
    <location>
        <begin position="1"/>
        <end position="12"/>
    </location>
</feature>
<proteinExistence type="predicted"/>
<feature type="compositionally biased region" description="Basic residues" evidence="2">
    <location>
        <begin position="244"/>
        <end position="255"/>
    </location>
</feature>
<feature type="compositionally biased region" description="Basic residues" evidence="2">
    <location>
        <begin position="60"/>
        <end position="71"/>
    </location>
</feature>
<sequence length="587" mass="69360">MENNQKRKRKRKPSETERTPAKRGKRDEAETPKTPNTPKKTPKKSKGTPKSDRKVSNLKGKTKPQKKKKLNKIYFRRKNIHVSRRPRLNDLRQKVARTIERALVEAPKIPLIYHLFTERDSMGTPRAPLRQVLRTLKISDFVKNTHLLKDNHMKSLTNYSTLFAIEEDEPHSGLYVKHWPIFDKDEATVYVDNLPEGCCEAKLMRLAECYGTVAELSVGRKGARWVRPKHHPKKKQQPGQPPVRQKHRNSSKKKPLINVGSRPKSFGFIRFVDPDSASQMIREFVLNDPSIFYQKMEDARKIERERSPSHDDLSDEVPDFLIPGEIEELEPVVPQEFPRPRPYFDLYMTKLIRELRFLKMRRKRRPWPMYMRLYRLERRFNDLMLRERRCLRRAGIIEGRKKLRKNQRLLIRKAFPPEASVPSVHPGRAPPPSSPRNNEPSTSDGRQSTPEDVPFFINKSQNRKKKNHNQKKKTKLFEKKDRKPKRKNHGEKLMNGVPVKKKKKRRKRKKMSRKLAKFIPGGQVRRFFQDIQVLSLKKYRELKEEYQELVRKEKERVREEAEAPPPAPEPNDPEDPIMDVPDMNMDL</sequence>
<dbReference type="GO" id="GO:0003723">
    <property type="term" value="F:RNA binding"/>
    <property type="evidence" value="ECO:0007669"/>
    <property type="project" value="UniProtKB-UniRule"/>
</dbReference>
<organism evidence="4 5">
    <name type="scientific">Caenorhabditis tropicalis</name>
    <dbReference type="NCBI Taxonomy" id="1561998"/>
    <lineage>
        <taxon>Eukaryota</taxon>
        <taxon>Metazoa</taxon>
        <taxon>Ecdysozoa</taxon>
        <taxon>Nematoda</taxon>
        <taxon>Chromadorea</taxon>
        <taxon>Rhabditida</taxon>
        <taxon>Rhabditina</taxon>
        <taxon>Rhabditomorpha</taxon>
        <taxon>Rhabditoidea</taxon>
        <taxon>Rhabditidae</taxon>
        <taxon>Peloderinae</taxon>
        <taxon>Caenorhabditis</taxon>
    </lineage>
</organism>
<keyword evidence="1" id="KW-0694">RNA-binding</keyword>
<dbReference type="PROSITE" id="PS50102">
    <property type="entry name" value="RRM"/>
    <property type="match status" value="1"/>
</dbReference>
<dbReference type="Proteomes" id="UP000095282">
    <property type="component" value="Unplaced"/>
</dbReference>
<feature type="compositionally biased region" description="Basic and acidic residues" evidence="2">
    <location>
        <begin position="13"/>
        <end position="31"/>
    </location>
</feature>
<feature type="region of interest" description="Disordered" evidence="2">
    <location>
        <begin position="551"/>
        <end position="587"/>
    </location>
</feature>
<dbReference type="AlphaFoldDB" id="A0A1I7SZJ9"/>
<dbReference type="WBParaSite" id="Csp11.Scaffold41.g216.t1">
    <property type="protein sequence ID" value="Csp11.Scaffold41.g216.t1"/>
    <property type="gene ID" value="Csp11.Scaffold41.g216"/>
</dbReference>
<feature type="compositionally biased region" description="Basic residues" evidence="2">
    <location>
        <begin position="499"/>
        <end position="514"/>
    </location>
</feature>
<evidence type="ECO:0000259" key="3">
    <source>
        <dbReference type="PROSITE" id="PS50102"/>
    </source>
</evidence>
<reference evidence="5" key="1">
    <citation type="submission" date="2016-11" db="UniProtKB">
        <authorList>
            <consortium name="WormBaseParasite"/>
        </authorList>
    </citation>
    <scope>IDENTIFICATION</scope>
</reference>
<dbReference type="eggNOG" id="KOG1292">
    <property type="taxonomic scope" value="Eukaryota"/>
</dbReference>
<dbReference type="InterPro" id="IPR012677">
    <property type="entry name" value="Nucleotide-bd_a/b_plait_sf"/>
</dbReference>
<dbReference type="Gene3D" id="3.30.70.330">
    <property type="match status" value="1"/>
</dbReference>
<accession>A0A1I7SZJ9</accession>
<feature type="compositionally biased region" description="Basic residues" evidence="2">
    <location>
        <begin position="221"/>
        <end position="236"/>
    </location>
</feature>